<dbReference type="InterPro" id="IPR029149">
    <property type="entry name" value="Creatin/AminoP/Spt16_N"/>
</dbReference>
<protein>
    <submittedName>
        <fullName evidence="1">Uncharacterized protein</fullName>
    </submittedName>
</protein>
<keyword evidence="2" id="KW-1185">Reference proteome</keyword>
<evidence type="ECO:0000313" key="1">
    <source>
        <dbReference type="EMBL" id="PTB35138.1"/>
    </source>
</evidence>
<accession>A0A2T3YRE4</accession>
<dbReference type="Gene3D" id="3.40.350.10">
    <property type="entry name" value="Creatinase/prolidase N-terminal domain"/>
    <property type="match status" value="1"/>
</dbReference>
<proteinExistence type="predicted"/>
<dbReference type="Proteomes" id="UP000240493">
    <property type="component" value="Unassembled WGS sequence"/>
</dbReference>
<dbReference type="EMBL" id="KZ679280">
    <property type="protein sequence ID" value="PTB35138.1"/>
    <property type="molecule type" value="Genomic_DNA"/>
</dbReference>
<organism evidence="1 2">
    <name type="scientific">Trichoderma asperellum (strain ATCC 204424 / CBS 433.97 / NBRC 101777)</name>
    <dbReference type="NCBI Taxonomy" id="1042311"/>
    <lineage>
        <taxon>Eukaryota</taxon>
        <taxon>Fungi</taxon>
        <taxon>Dikarya</taxon>
        <taxon>Ascomycota</taxon>
        <taxon>Pezizomycotina</taxon>
        <taxon>Sordariomycetes</taxon>
        <taxon>Hypocreomycetidae</taxon>
        <taxon>Hypocreales</taxon>
        <taxon>Hypocreaceae</taxon>
        <taxon>Trichoderma</taxon>
    </lineage>
</organism>
<evidence type="ECO:0000313" key="2">
    <source>
        <dbReference type="Proteomes" id="UP000240493"/>
    </source>
</evidence>
<reference evidence="1 2" key="1">
    <citation type="submission" date="2016-07" db="EMBL/GenBank/DDBJ databases">
        <title>Multiple horizontal gene transfer events from other fungi enriched the ability of initially mycotrophic Trichoderma (Ascomycota) to feed on dead plant biomass.</title>
        <authorList>
            <consortium name="DOE Joint Genome Institute"/>
            <person name="Aerts A."/>
            <person name="Atanasova L."/>
            <person name="Chenthamara K."/>
            <person name="Zhang J."/>
            <person name="Grujic M."/>
            <person name="Henrissat B."/>
            <person name="Kuo A."/>
            <person name="Salamov A."/>
            <person name="Lipzen A."/>
            <person name="Labutti K."/>
            <person name="Barry K."/>
            <person name="Miao Y."/>
            <person name="Rahimi M.J."/>
            <person name="Shen Q."/>
            <person name="Grigoriev I.V."/>
            <person name="Kubicek C.P."/>
            <person name="Druzhinina I.S."/>
        </authorList>
    </citation>
    <scope>NUCLEOTIDE SEQUENCE [LARGE SCALE GENOMIC DNA]</scope>
    <source>
        <strain evidence="1 2">CBS 433.97</strain>
    </source>
</reference>
<dbReference type="OrthoDB" id="9995434at2759"/>
<gene>
    <name evidence="1" type="ORF">M441DRAFT_32218</name>
</gene>
<dbReference type="AlphaFoldDB" id="A0A2T3YRE4"/>
<name>A0A2T3YRE4_TRIA4</name>
<dbReference type="STRING" id="1042311.A0A2T3YRE4"/>
<sequence length="85" mass="9817">MVFDNKTTITWIEEESPYETLARATGYKKVMIDEHVRVMIAAGLYELIDEIALLKEIHSFTPKSLQKCIQMKLSTPPKHYSCVLE</sequence>